<evidence type="ECO:0000313" key="3">
    <source>
        <dbReference type="Proteomes" id="UP000438429"/>
    </source>
</evidence>
<feature type="region of interest" description="Disordered" evidence="1">
    <location>
        <begin position="44"/>
        <end position="70"/>
    </location>
</feature>
<evidence type="ECO:0000313" key="2">
    <source>
        <dbReference type="EMBL" id="KAF0022673.1"/>
    </source>
</evidence>
<dbReference type="EMBL" id="VEVO01000024">
    <property type="protein sequence ID" value="KAF0022673.1"/>
    <property type="molecule type" value="Genomic_DNA"/>
</dbReference>
<accession>A0A6A4RLE1</accession>
<organism evidence="2 3">
    <name type="scientific">Scophthalmus maximus</name>
    <name type="common">Turbot</name>
    <name type="synonym">Psetta maxima</name>
    <dbReference type="NCBI Taxonomy" id="52904"/>
    <lineage>
        <taxon>Eukaryota</taxon>
        <taxon>Metazoa</taxon>
        <taxon>Chordata</taxon>
        <taxon>Craniata</taxon>
        <taxon>Vertebrata</taxon>
        <taxon>Euteleostomi</taxon>
        <taxon>Actinopterygii</taxon>
        <taxon>Neopterygii</taxon>
        <taxon>Teleostei</taxon>
        <taxon>Neoteleostei</taxon>
        <taxon>Acanthomorphata</taxon>
        <taxon>Carangaria</taxon>
        <taxon>Pleuronectiformes</taxon>
        <taxon>Pleuronectoidei</taxon>
        <taxon>Scophthalmidae</taxon>
        <taxon>Scophthalmus</taxon>
    </lineage>
</organism>
<dbReference type="Proteomes" id="UP000438429">
    <property type="component" value="Unassembled WGS sequence"/>
</dbReference>
<protein>
    <submittedName>
        <fullName evidence="2">Uncharacterized protein</fullName>
    </submittedName>
</protein>
<evidence type="ECO:0000256" key="1">
    <source>
        <dbReference type="SAM" id="MobiDB-lite"/>
    </source>
</evidence>
<sequence>MDTMSTNIRSKFPRQSVHQRVVRRSLLQTKVLDGLTLSSSRWTATAERGHRDAVSRYQSKSNSEGARNSKQTVSLVYSAVTLEPLKRHECN</sequence>
<feature type="compositionally biased region" description="Polar residues" evidence="1">
    <location>
        <begin position="56"/>
        <end position="70"/>
    </location>
</feature>
<name>A0A6A4RLE1_SCOMX</name>
<comment type="caution">
    <text evidence="2">The sequence shown here is derived from an EMBL/GenBank/DDBJ whole genome shotgun (WGS) entry which is preliminary data.</text>
</comment>
<dbReference type="AlphaFoldDB" id="A0A6A4RLE1"/>
<reference evidence="2 3" key="1">
    <citation type="submission" date="2019-06" db="EMBL/GenBank/DDBJ databases">
        <title>Draft genomes of female and male turbot (Scophthalmus maximus).</title>
        <authorList>
            <person name="Xu H."/>
            <person name="Xu X.-W."/>
            <person name="Shao C."/>
            <person name="Chen S."/>
        </authorList>
    </citation>
    <scope>NUCLEOTIDE SEQUENCE [LARGE SCALE GENOMIC DNA]</scope>
    <source>
        <strain evidence="2">Ysfricsl-2016a</strain>
        <tissue evidence="2">Blood</tissue>
    </source>
</reference>
<gene>
    <name evidence="2" type="ORF">F2P81_025065</name>
</gene>
<proteinExistence type="predicted"/>